<feature type="transmembrane region" description="Helical" evidence="6">
    <location>
        <begin position="231"/>
        <end position="256"/>
    </location>
</feature>
<protein>
    <submittedName>
        <fullName evidence="7">Formate/nitrite transporter family protein</fullName>
    </submittedName>
</protein>
<evidence type="ECO:0000256" key="4">
    <source>
        <dbReference type="ARBA" id="ARBA00023136"/>
    </source>
</evidence>
<sequence length="279" mass="30083">MDYTIPREVIKKMAQAGDIKARLSVKDMLIRGFYSGLLLGIATTLAMTIAVQSGIPFVAAVIFPWGFVLIVLFGMELVTGNFALMATAKLSGLTRWGLIVKNWLWVYLGNFLGCLVAALAISFSLTNAFTIEPNEVAQKIMSIAETRTIGVSEMGANGFLLMIVRGIICNILVCFAVMLGIVSQSVPGKVLTCWWPIMTFVALGMEHIVVNMFFILTGFTLGSPISGTEMVLWNFLPVTIGNLIGGGLFVGCLFYATYSETPQSKVSSVPASEPGAVEK</sequence>
<feature type="transmembrane region" description="Helical" evidence="6">
    <location>
        <begin position="32"/>
        <end position="51"/>
    </location>
</feature>
<proteinExistence type="inferred from homology"/>
<dbReference type="Gene3D" id="1.20.1080.10">
    <property type="entry name" value="Glycerol uptake facilitator protein"/>
    <property type="match status" value="1"/>
</dbReference>
<dbReference type="InterPro" id="IPR023271">
    <property type="entry name" value="Aquaporin-like"/>
</dbReference>
<evidence type="ECO:0000256" key="6">
    <source>
        <dbReference type="SAM" id="Phobius"/>
    </source>
</evidence>
<dbReference type="GO" id="GO:0005886">
    <property type="term" value="C:plasma membrane"/>
    <property type="evidence" value="ECO:0007669"/>
    <property type="project" value="TreeGrafter"/>
</dbReference>
<accession>K9YZP2</accession>
<evidence type="ECO:0000256" key="5">
    <source>
        <dbReference type="ARBA" id="ARBA00049660"/>
    </source>
</evidence>
<dbReference type="InterPro" id="IPR000292">
    <property type="entry name" value="For/NO2_transpt"/>
</dbReference>
<dbReference type="Pfam" id="PF01226">
    <property type="entry name" value="Form_Nir_trans"/>
    <property type="match status" value="1"/>
</dbReference>
<evidence type="ECO:0000256" key="2">
    <source>
        <dbReference type="ARBA" id="ARBA00022692"/>
    </source>
</evidence>
<keyword evidence="2 6" id="KW-0812">Transmembrane</keyword>
<dbReference type="PATRIC" id="fig|13035.3.peg.3682"/>
<dbReference type="PANTHER" id="PTHR30520">
    <property type="entry name" value="FORMATE TRANSPORTER-RELATED"/>
    <property type="match status" value="1"/>
</dbReference>
<dbReference type="AlphaFoldDB" id="K9YZP2"/>
<evidence type="ECO:0000256" key="1">
    <source>
        <dbReference type="ARBA" id="ARBA00004141"/>
    </source>
</evidence>
<evidence type="ECO:0000313" key="7">
    <source>
        <dbReference type="EMBL" id="AFZ51770.1"/>
    </source>
</evidence>
<feature type="transmembrane region" description="Helical" evidence="6">
    <location>
        <begin position="104"/>
        <end position="125"/>
    </location>
</feature>
<feature type="transmembrane region" description="Helical" evidence="6">
    <location>
        <begin position="57"/>
        <end position="84"/>
    </location>
</feature>
<dbReference type="Proteomes" id="UP000010482">
    <property type="component" value="Chromosome"/>
</dbReference>
<name>K9YZP2_DACS8</name>
<keyword evidence="8" id="KW-1185">Reference proteome</keyword>
<comment type="subcellular location">
    <subcellularLocation>
        <location evidence="1">Membrane</location>
        <topology evidence="1">Multi-pass membrane protein</topology>
    </subcellularLocation>
</comment>
<comment type="similarity">
    <text evidence="5">Belongs to the FNT transporter (TC 1.A.16) family.</text>
</comment>
<gene>
    <name evidence="7" type="ORF">Dacsa_3251</name>
</gene>
<organism evidence="7 8">
    <name type="scientific">Dactylococcopsis salina (strain PCC 8305)</name>
    <name type="common">Myxobactron salinum</name>
    <dbReference type="NCBI Taxonomy" id="13035"/>
    <lineage>
        <taxon>Bacteria</taxon>
        <taxon>Bacillati</taxon>
        <taxon>Cyanobacteriota</taxon>
        <taxon>Cyanophyceae</taxon>
        <taxon>Nodosilineales</taxon>
        <taxon>Cymatolegaceae</taxon>
        <taxon>Dactylococcopsis</taxon>
    </lineage>
</organism>
<dbReference type="HOGENOM" id="CLU_036896_1_2_3"/>
<dbReference type="eggNOG" id="COG2116">
    <property type="taxonomic scope" value="Bacteria"/>
</dbReference>
<dbReference type="STRING" id="13035.Dacsa_3251"/>
<dbReference type="RefSeq" id="WP_015230747.1">
    <property type="nucleotide sequence ID" value="NC_019780.1"/>
</dbReference>
<feature type="transmembrane region" description="Helical" evidence="6">
    <location>
        <begin position="159"/>
        <end position="182"/>
    </location>
</feature>
<dbReference type="KEGG" id="dsl:Dacsa_3251"/>
<feature type="transmembrane region" description="Helical" evidence="6">
    <location>
        <begin position="194"/>
        <end position="219"/>
    </location>
</feature>
<dbReference type="GO" id="GO:0015499">
    <property type="term" value="F:formate transmembrane transporter activity"/>
    <property type="evidence" value="ECO:0007669"/>
    <property type="project" value="TreeGrafter"/>
</dbReference>
<dbReference type="OrthoDB" id="9786493at2"/>
<evidence type="ECO:0000256" key="3">
    <source>
        <dbReference type="ARBA" id="ARBA00022989"/>
    </source>
</evidence>
<keyword evidence="3 6" id="KW-1133">Transmembrane helix</keyword>
<keyword evidence="4 6" id="KW-0472">Membrane</keyword>
<dbReference type="EMBL" id="CP003944">
    <property type="protein sequence ID" value="AFZ51770.1"/>
    <property type="molecule type" value="Genomic_DNA"/>
</dbReference>
<dbReference type="PANTHER" id="PTHR30520:SF6">
    <property type="entry name" value="FORMATE_NITRATE FAMILY TRANSPORTER (EUROFUNG)"/>
    <property type="match status" value="1"/>
</dbReference>
<evidence type="ECO:0000313" key="8">
    <source>
        <dbReference type="Proteomes" id="UP000010482"/>
    </source>
</evidence>
<reference evidence="7" key="1">
    <citation type="submission" date="2012-04" db="EMBL/GenBank/DDBJ databases">
        <title>Finished genome of Dactylococcopsis salina PCC 8305.</title>
        <authorList>
            <consortium name="US DOE Joint Genome Institute"/>
            <person name="Gugger M."/>
            <person name="Coursin T."/>
            <person name="Rippka R."/>
            <person name="Tandeau De Marsac N."/>
            <person name="Huntemann M."/>
            <person name="Wei C.-L."/>
            <person name="Han J."/>
            <person name="Detter J.C."/>
            <person name="Han C."/>
            <person name="Tapia R."/>
            <person name="Daligault H."/>
            <person name="Chen A."/>
            <person name="Krypides N."/>
            <person name="Mavromatis K."/>
            <person name="Markowitz V."/>
            <person name="Szeto E."/>
            <person name="Ivanova N."/>
            <person name="Ovchinnikova G."/>
            <person name="Pagani I."/>
            <person name="Pati A."/>
            <person name="Goodwin L."/>
            <person name="Peters L."/>
            <person name="Pitluck S."/>
            <person name="Woyke T."/>
            <person name="Kerfeld C."/>
        </authorList>
    </citation>
    <scope>NUCLEOTIDE SEQUENCE [LARGE SCALE GENOMIC DNA]</scope>
    <source>
        <strain evidence="7">PCC 8305</strain>
    </source>
</reference>